<gene>
    <name evidence="3" type="ORF">FQN60_005923</name>
</gene>
<organism evidence="3 4">
    <name type="scientific">Etheostoma spectabile</name>
    <name type="common">orangethroat darter</name>
    <dbReference type="NCBI Taxonomy" id="54343"/>
    <lineage>
        <taxon>Eukaryota</taxon>
        <taxon>Metazoa</taxon>
        <taxon>Chordata</taxon>
        <taxon>Craniata</taxon>
        <taxon>Vertebrata</taxon>
        <taxon>Euteleostomi</taxon>
        <taxon>Actinopterygii</taxon>
        <taxon>Neopterygii</taxon>
        <taxon>Teleostei</taxon>
        <taxon>Neoteleostei</taxon>
        <taxon>Acanthomorphata</taxon>
        <taxon>Eupercaria</taxon>
        <taxon>Perciformes</taxon>
        <taxon>Percoidei</taxon>
        <taxon>Percidae</taxon>
        <taxon>Etheostomatinae</taxon>
        <taxon>Etheostoma</taxon>
    </lineage>
</organism>
<dbReference type="Proteomes" id="UP000327493">
    <property type="component" value="Chromosome 23"/>
</dbReference>
<keyword evidence="4" id="KW-1185">Reference proteome</keyword>
<dbReference type="GO" id="GO:0005737">
    <property type="term" value="C:cytoplasm"/>
    <property type="evidence" value="ECO:0007669"/>
    <property type="project" value="TreeGrafter"/>
</dbReference>
<dbReference type="Gene3D" id="2.60.40.1910">
    <property type="match status" value="1"/>
</dbReference>
<reference evidence="3 4" key="1">
    <citation type="submission" date="2019-08" db="EMBL/GenBank/DDBJ databases">
        <title>A chromosome-level genome assembly, high-density linkage maps, and genome scans reveal the genomic architecture of hybrid incompatibilities underlying speciation via character displacement in darters (Percidae: Etheostominae).</title>
        <authorList>
            <person name="Moran R.L."/>
            <person name="Catchen J.M."/>
            <person name="Fuller R.C."/>
        </authorList>
    </citation>
    <scope>NUCLEOTIDE SEQUENCE [LARGE SCALE GENOMIC DNA]</scope>
    <source>
        <strain evidence="3">EspeVRDwgs_2016</strain>
        <tissue evidence="3">Muscle</tissue>
    </source>
</reference>
<name>A0A5J5CFH7_9PERO</name>
<evidence type="ECO:0000313" key="4">
    <source>
        <dbReference type="Proteomes" id="UP000327493"/>
    </source>
</evidence>
<dbReference type="GO" id="GO:0042277">
    <property type="term" value="F:peptide binding"/>
    <property type="evidence" value="ECO:0007669"/>
    <property type="project" value="TreeGrafter"/>
</dbReference>
<feature type="non-terminal residue" evidence="3">
    <location>
        <position position="1"/>
    </location>
</feature>
<evidence type="ECO:0000313" key="3">
    <source>
        <dbReference type="EMBL" id="KAA8580388.1"/>
    </source>
</evidence>
<dbReference type="EMBL" id="VOFY01000023">
    <property type="protein sequence ID" value="KAA8580388.1"/>
    <property type="molecule type" value="Genomic_DNA"/>
</dbReference>
<sequence>SLPLCSLQWQVPLTVAVGNASSVCSESLIWINNKTETHRVSQMDDNTWLLGNINQTGYFRVNYDLQNWKLLIQQLHNNPEIISVGNRAGLIDDAFNLARAGYIPQGVPLQLIGYLPVEQSFLPWHSASRALYQLDKLLDRTDEYSLFSVLALSLYWTGNRYPPSTLEVFVNKSLSSGSYRGSSSCWRVASGTNSATVRRSPTSLTGSPATRTGFLPTSETSFTALGSV</sequence>
<evidence type="ECO:0000259" key="2">
    <source>
        <dbReference type="Pfam" id="PF11838"/>
    </source>
</evidence>
<proteinExistence type="inferred from homology"/>
<comment type="caution">
    <text evidence="3">The sequence shown here is derived from an EMBL/GenBank/DDBJ whole genome shotgun (WGS) entry which is preliminary data.</text>
</comment>
<dbReference type="GO" id="GO:0016020">
    <property type="term" value="C:membrane"/>
    <property type="evidence" value="ECO:0007669"/>
    <property type="project" value="TreeGrafter"/>
</dbReference>
<dbReference type="PANTHER" id="PTHR11533:SF294">
    <property type="entry name" value="THYROTROPIN-RELEASING HORMONE-DEGRADING ECTOENZYME"/>
    <property type="match status" value="1"/>
</dbReference>
<dbReference type="PANTHER" id="PTHR11533">
    <property type="entry name" value="PROTEASE M1 ZINC METALLOPROTEASE"/>
    <property type="match status" value="1"/>
</dbReference>
<dbReference type="FunFam" id="2.60.40.1910:FF:000006">
    <property type="entry name" value="Aminopeptidase"/>
    <property type="match status" value="1"/>
</dbReference>
<accession>A0A5J5CFH7</accession>
<dbReference type="GO" id="GO:0070006">
    <property type="term" value="F:metalloaminopeptidase activity"/>
    <property type="evidence" value="ECO:0007669"/>
    <property type="project" value="TreeGrafter"/>
</dbReference>
<comment type="similarity">
    <text evidence="1">Belongs to the peptidase M1 family.</text>
</comment>
<dbReference type="Gene3D" id="1.25.50.20">
    <property type="match status" value="1"/>
</dbReference>
<dbReference type="AlphaFoldDB" id="A0A5J5CFH7"/>
<dbReference type="InterPro" id="IPR024571">
    <property type="entry name" value="ERAP1-like_C_dom"/>
</dbReference>
<dbReference type="GO" id="GO:0006508">
    <property type="term" value="P:proteolysis"/>
    <property type="evidence" value="ECO:0007669"/>
    <property type="project" value="TreeGrafter"/>
</dbReference>
<dbReference type="GO" id="GO:0043171">
    <property type="term" value="P:peptide catabolic process"/>
    <property type="evidence" value="ECO:0007669"/>
    <property type="project" value="TreeGrafter"/>
</dbReference>
<dbReference type="InterPro" id="IPR050344">
    <property type="entry name" value="Peptidase_M1_aminopeptidases"/>
</dbReference>
<feature type="domain" description="ERAP1-like C-terminal" evidence="2">
    <location>
        <begin position="48"/>
        <end position="154"/>
    </location>
</feature>
<dbReference type="Pfam" id="PF11838">
    <property type="entry name" value="ERAP1_C"/>
    <property type="match status" value="1"/>
</dbReference>
<protein>
    <recommendedName>
        <fullName evidence="2">ERAP1-like C-terminal domain-containing protein</fullName>
    </recommendedName>
</protein>
<dbReference type="GO" id="GO:0008270">
    <property type="term" value="F:zinc ion binding"/>
    <property type="evidence" value="ECO:0007669"/>
    <property type="project" value="TreeGrafter"/>
</dbReference>
<dbReference type="GO" id="GO:0005615">
    <property type="term" value="C:extracellular space"/>
    <property type="evidence" value="ECO:0007669"/>
    <property type="project" value="TreeGrafter"/>
</dbReference>
<evidence type="ECO:0000256" key="1">
    <source>
        <dbReference type="ARBA" id="ARBA00010136"/>
    </source>
</evidence>